<evidence type="ECO:0000313" key="1">
    <source>
        <dbReference type="Proteomes" id="UP000095286"/>
    </source>
</evidence>
<protein>
    <submittedName>
        <fullName evidence="2">BLOC-1-related complex subunit 5</fullName>
    </submittedName>
</protein>
<dbReference type="WBParaSite" id="RSKR_0000268600.1">
    <property type="protein sequence ID" value="RSKR_0000268600.1"/>
    <property type="gene ID" value="RSKR_0000268600"/>
</dbReference>
<accession>A0AC35TPJ6</accession>
<name>A0AC35TPJ6_9BILA</name>
<reference evidence="2" key="1">
    <citation type="submission" date="2016-11" db="UniProtKB">
        <authorList>
            <consortium name="WormBaseParasite"/>
        </authorList>
    </citation>
    <scope>IDENTIFICATION</scope>
    <source>
        <strain evidence="2">KR3021</strain>
    </source>
</reference>
<sequence length="303" mass="34468">MKNCNKHEPHTEVYTKHEDDSTDNLRQDHIGQMAMLQNNLSSFERNVENLRKTVVDGNRKLKMIEVEGLTNNLTNIGRTAAKLKTDYPVLYNKIESEIKKNMEKVIRDETFIKEEHQHIDNCLKRCKTLANMMVTMKKLAMVQDPTIAAYTSKLQQGNGTGVSGVFNASKPPMPKPILVNRSDREYSADSEKGDEITIMAEPITVLAPPVPPAPTNYQPPETKTFPSRNNVHVLDSILDELSSTEMDDEPSRIKVQINGKGSTYIPKHRSENTSNNYSTNNDDLKKKQNELDRQFEKLQQLVQ</sequence>
<dbReference type="Proteomes" id="UP000095286">
    <property type="component" value="Unplaced"/>
</dbReference>
<proteinExistence type="predicted"/>
<organism evidence="1 2">
    <name type="scientific">Rhabditophanes sp. KR3021</name>
    <dbReference type="NCBI Taxonomy" id="114890"/>
    <lineage>
        <taxon>Eukaryota</taxon>
        <taxon>Metazoa</taxon>
        <taxon>Ecdysozoa</taxon>
        <taxon>Nematoda</taxon>
        <taxon>Chromadorea</taxon>
        <taxon>Rhabditida</taxon>
        <taxon>Tylenchina</taxon>
        <taxon>Panagrolaimomorpha</taxon>
        <taxon>Strongyloidoidea</taxon>
        <taxon>Alloionematidae</taxon>
        <taxon>Rhabditophanes</taxon>
    </lineage>
</organism>
<evidence type="ECO:0000313" key="2">
    <source>
        <dbReference type="WBParaSite" id="RSKR_0000268600.1"/>
    </source>
</evidence>